<dbReference type="PROSITE" id="PS51331">
    <property type="entry name" value="THYX"/>
    <property type="match status" value="2"/>
</dbReference>
<dbReference type="PANTHER" id="PTHR34934">
    <property type="entry name" value="FLAVIN-DEPENDENT THYMIDYLATE SYNTHASE"/>
    <property type="match status" value="1"/>
</dbReference>
<proteinExistence type="predicted"/>
<dbReference type="PANTHER" id="PTHR34934:SF1">
    <property type="entry name" value="FLAVIN-DEPENDENT THYMIDYLATE SYNTHASE"/>
    <property type="match status" value="1"/>
</dbReference>
<gene>
    <name evidence="1" type="ORF">UFOPK4201_01437</name>
</gene>
<dbReference type="CDD" id="cd20175">
    <property type="entry name" value="ThyX"/>
    <property type="match status" value="1"/>
</dbReference>
<dbReference type="SUPFAM" id="SSF69796">
    <property type="entry name" value="Thymidylate synthase-complementing protein Thy1"/>
    <property type="match status" value="2"/>
</dbReference>
<dbReference type="EMBL" id="CAEUNJ010000068">
    <property type="protein sequence ID" value="CAB4372363.1"/>
    <property type="molecule type" value="Genomic_DNA"/>
</dbReference>
<reference evidence="1" key="1">
    <citation type="submission" date="2020-05" db="EMBL/GenBank/DDBJ databases">
        <authorList>
            <person name="Chiriac C."/>
            <person name="Salcher M."/>
            <person name="Ghai R."/>
            <person name="Kavagutti S V."/>
        </authorList>
    </citation>
    <scope>NUCLEOTIDE SEQUENCE</scope>
</reference>
<dbReference type="GO" id="GO:0006231">
    <property type="term" value="P:dTMP biosynthetic process"/>
    <property type="evidence" value="ECO:0007669"/>
    <property type="project" value="InterPro"/>
</dbReference>
<dbReference type="GO" id="GO:0050797">
    <property type="term" value="F:thymidylate synthase (FAD) activity"/>
    <property type="evidence" value="ECO:0007669"/>
    <property type="project" value="InterPro"/>
</dbReference>
<dbReference type="GO" id="GO:0070402">
    <property type="term" value="F:NADPH binding"/>
    <property type="evidence" value="ECO:0007669"/>
    <property type="project" value="TreeGrafter"/>
</dbReference>
<sequence>MSVYVAEEFSPEEADILRRYFTNLYGPVFALVNLPEVVKGALFARYSRSPKSLRRLFLDEFVGELDISGDSSIDATIGLRRAEELYDKVFFEYGDDSVAQLGGVHLACEQASNLLTKVLEWGRLMAYLEQSTRYIAYDARIGGRYRFYRPPEVLQSSLGTRYVGDMDRLFDTYSELLPILVDDIRERIPKDPSDSDFVYRQAIRAKAFDSIRGLLPASSLSNVGIYGTGQGYEMLLLRMRAHPLPEARTYADLMLTELRKVVPSFLKRVDLEDRGVAWSNYMTSSRNAMDDIAGRLFAGVDEIEPAPVVSLVDFDPDAEIKLVASALYPHLSLPERQIEDRVRLMSTEERVAVLNAYEGGRDNRRHKPGRALERPSYRFDILADYGAFRDLQRHRMLTIDWQKLTPLHGYTRPAAVDEAGVGATFDEAMERSASLYEALEERFPAESSYAVSLAYRVRFSMHMNAREAMHLIELRTTPQGHPAYRIVGQEMHRLIAEQAGHHAIAQMMRFVDHSAEPELERLQAERRAEKRRLEP</sequence>
<accession>A0A6J6AR57</accession>
<dbReference type="Gene3D" id="3.30.1360.170">
    <property type="match status" value="2"/>
</dbReference>
<dbReference type="GO" id="GO:0004799">
    <property type="term" value="F:thymidylate synthase activity"/>
    <property type="evidence" value="ECO:0007669"/>
    <property type="project" value="TreeGrafter"/>
</dbReference>
<dbReference type="InterPro" id="IPR003669">
    <property type="entry name" value="Thymidylate_synthase_ThyX"/>
</dbReference>
<dbReference type="GO" id="GO:0050660">
    <property type="term" value="F:flavin adenine dinucleotide binding"/>
    <property type="evidence" value="ECO:0007669"/>
    <property type="project" value="InterPro"/>
</dbReference>
<dbReference type="InterPro" id="IPR036098">
    <property type="entry name" value="Thymidylate_synthase_ThyX_sf"/>
</dbReference>
<name>A0A6J6AR57_9ZZZZ</name>
<protein>
    <submittedName>
        <fullName evidence="1">Unannotated protein</fullName>
    </submittedName>
</protein>
<evidence type="ECO:0000313" key="1">
    <source>
        <dbReference type="EMBL" id="CAB4372363.1"/>
    </source>
</evidence>
<organism evidence="1">
    <name type="scientific">freshwater metagenome</name>
    <dbReference type="NCBI Taxonomy" id="449393"/>
    <lineage>
        <taxon>unclassified sequences</taxon>
        <taxon>metagenomes</taxon>
        <taxon>ecological metagenomes</taxon>
    </lineage>
</organism>
<dbReference type="AlphaFoldDB" id="A0A6J6AR57"/>
<dbReference type="Pfam" id="PF02511">
    <property type="entry name" value="Thy1"/>
    <property type="match status" value="2"/>
</dbReference>